<keyword evidence="3" id="KW-1185">Reference proteome</keyword>
<evidence type="ECO:0000313" key="3">
    <source>
        <dbReference type="Proteomes" id="UP000585474"/>
    </source>
</evidence>
<dbReference type="EMBL" id="BJWL01000022">
    <property type="protein sequence ID" value="GFZ10861.1"/>
    <property type="molecule type" value="Genomic_DNA"/>
</dbReference>
<dbReference type="Proteomes" id="UP000585474">
    <property type="component" value="Unassembled WGS sequence"/>
</dbReference>
<organism evidence="2 3">
    <name type="scientific">Actinidia rufa</name>
    <dbReference type="NCBI Taxonomy" id="165716"/>
    <lineage>
        <taxon>Eukaryota</taxon>
        <taxon>Viridiplantae</taxon>
        <taxon>Streptophyta</taxon>
        <taxon>Embryophyta</taxon>
        <taxon>Tracheophyta</taxon>
        <taxon>Spermatophyta</taxon>
        <taxon>Magnoliopsida</taxon>
        <taxon>eudicotyledons</taxon>
        <taxon>Gunneridae</taxon>
        <taxon>Pentapetalae</taxon>
        <taxon>asterids</taxon>
        <taxon>Ericales</taxon>
        <taxon>Actinidiaceae</taxon>
        <taxon>Actinidia</taxon>
    </lineage>
</organism>
<evidence type="ECO:0000313" key="2">
    <source>
        <dbReference type="EMBL" id="GFZ10861.1"/>
    </source>
</evidence>
<evidence type="ECO:0000256" key="1">
    <source>
        <dbReference type="SAM" id="MobiDB-lite"/>
    </source>
</evidence>
<dbReference type="AlphaFoldDB" id="A0A7J0GJE7"/>
<gene>
    <name evidence="2" type="ORF">Acr_22g0002590</name>
</gene>
<comment type="caution">
    <text evidence="2">The sequence shown here is derived from an EMBL/GenBank/DDBJ whole genome shotgun (WGS) entry which is preliminary data.</text>
</comment>
<name>A0A7J0GJE7_9ERIC</name>
<proteinExistence type="predicted"/>
<sequence length="157" mass="18118">MYCCYECHKGKFVMAIGMGKSIDLPHMMYMSLCSAYESSNARGSVPFTGFLTELFKRHNIHIPIDLIRTELEKPIDRYSLARSEGQRKKRRLKASASERPSVGIPELQEAITNLRIEFDTRMTSLEEQPGRHTTMPQEIKGMLIRMQSNDDEEEEDN</sequence>
<protein>
    <submittedName>
        <fullName evidence="2">Uncharacterized protein</fullName>
    </submittedName>
</protein>
<reference evidence="2 3" key="1">
    <citation type="submission" date="2019-07" db="EMBL/GenBank/DDBJ databases">
        <title>De Novo Assembly of kiwifruit Actinidia rufa.</title>
        <authorList>
            <person name="Sugita-Konishi S."/>
            <person name="Sato K."/>
            <person name="Mori E."/>
            <person name="Abe Y."/>
            <person name="Kisaki G."/>
            <person name="Hamano K."/>
            <person name="Suezawa K."/>
            <person name="Otani M."/>
            <person name="Fukuda T."/>
            <person name="Manabe T."/>
            <person name="Gomi K."/>
            <person name="Tabuchi M."/>
            <person name="Akimitsu K."/>
            <person name="Kataoka I."/>
        </authorList>
    </citation>
    <scope>NUCLEOTIDE SEQUENCE [LARGE SCALE GENOMIC DNA]</scope>
    <source>
        <strain evidence="3">cv. Fuchu</strain>
    </source>
</reference>
<feature type="region of interest" description="Disordered" evidence="1">
    <location>
        <begin position="82"/>
        <end position="101"/>
    </location>
</feature>
<accession>A0A7J0GJE7</accession>